<dbReference type="Proteomes" id="UP000243494">
    <property type="component" value="Unassembled WGS sequence"/>
</dbReference>
<dbReference type="RefSeq" id="WP_095405351.1">
    <property type="nucleotide sequence ID" value="NZ_NOJZ02000041.1"/>
</dbReference>
<evidence type="ECO:0000313" key="3">
    <source>
        <dbReference type="Proteomes" id="UP000243494"/>
    </source>
</evidence>
<dbReference type="PANTHER" id="PTHR13504:SF38">
    <property type="entry name" value="FIDO DOMAIN-CONTAINING PROTEIN"/>
    <property type="match status" value="1"/>
</dbReference>
<dbReference type="InterPro" id="IPR040198">
    <property type="entry name" value="Fido_containing"/>
</dbReference>
<dbReference type="PANTHER" id="PTHR13504">
    <property type="entry name" value="FIDO DOMAIN-CONTAINING PROTEIN DDB_G0283145"/>
    <property type="match status" value="1"/>
</dbReference>
<protein>
    <submittedName>
        <fullName evidence="2">Cell filamentation protein Fic</fullName>
    </submittedName>
</protein>
<feature type="domain" description="Fido" evidence="1">
    <location>
        <begin position="108"/>
        <end position="264"/>
    </location>
</feature>
<evidence type="ECO:0000313" key="2">
    <source>
        <dbReference type="EMBL" id="RDY22541.1"/>
    </source>
</evidence>
<keyword evidence="3" id="KW-1185">Reference proteome</keyword>
<sequence>MSFLIENKVENIAVNMNIVKSLSKINEYKGRQILYKKQPKEILEKLSKVALLECIQDTPRESISDEYEIGLDRIISNKEIPKNRNEICVVEYRDVLKTINSGYEDIEVTSKMILELHGYLHKFSRNIGGKYRAANEISEEFYFSNKQIRIKTPRILNVQKSIEELCKVYNESIVSDKADILILIAVFILDFITIRPFEYGNVKMAKLLMILLLNKNGYEVGKYINLGKFFEKKSENSFKNLFNENSYVDLKICDINIWLNYFLRDILESYEKLDYKLNIVEIKKETKTSKIEKVINATLGYFTKDDIRRMCPDIPTPTINRVFNNLRKQNKIEVIAKGRSAKWKKKY</sequence>
<dbReference type="InterPro" id="IPR003812">
    <property type="entry name" value="Fido"/>
</dbReference>
<dbReference type="PROSITE" id="PS51459">
    <property type="entry name" value="FIDO"/>
    <property type="match status" value="1"/>
</dbReference>
<dbReference type="SUPFAM" id="SSF140931">
    <property type="entry name" value="Fic-like"/>
    <property type="match status" value="1"/>
</dbReference>
<dbReference type="InterPro" id="IPR036597">
    <property type="entry name" value="Fido-like_dom_sf"/>
</dbReference>
<comment type="caution">
    <text evidence="2">The sequence shown here is derived from an EMBL/GenBank/DDBJ whole genome shotgun (WGS) entry which is preliminary data.</text>
</comment>
<evidence type="ECO:0000259" key="1">
    <source>
        <dbReference type="PROSITE" id="PS51459"/>
    </source>
</evidence>
<dbReference type="Gene3D" id="1.10.3290.10">
    <property type="entry name" value="Fido-like domain"/>
    <property type="match status" value="1"/>
</dbReference>
<dbReference type="OrthoDB" id="9813719at2"/>
<dbReference type="EMBL" id="NOJZ02000041">
    <property type="protein sequence ID" value="RDY22541.1"/>
    <property type="molecule type" value="Genomic_DNA"/>
</dbReference>
<proteinExistence type="predicted"/>
<organism evidence="2 3">
    <name type="scientific">Romboutsia maritimum</name>
    <dbReference type="NCBI Taxonomy" id="2020948"/>
    <lineage>
        <taxon>Bacteria</taxon>
        <taxon>Bacillati</taxon>
        <taxon>Bacillota</taxon>
        <taxon>Clostridia</taxon>
        <taxon>Peptostreptococcales</taxon>
        <taxon>Peptostreptococcaceae</taxon>
        <taxon>Romboutsia</taxon>
    </lineage>
</organism>
<gene>
    <name evidence="2" type="ORF">CHF27_012840</name>
</gene>
<dbReference type="AlphaFoldDB" id="A0A371IPY6"/>
<name>A0A371IPY6_9FIRM</name>
<reference evidence="2 3" key="1">
    <citation type="journal article" date="2017" name="Genome Announc.">
        <title>Draft Genome Sequence of Romboutsia maritimum sp. nov. Strain CCRI-22766(T), Isolated from Coastal Estuarine Mud.</title>
        <authorList>
            <person name="Maheux A.F."/>
            <person name="Boudreau D.K."/>
            <person name="Berube E."/>
            <person name="Boissinot M."/>
            <person name="Raymond F."/>
            <person name="Brodeur S."/>
            <person name="Corbeil J."/>
            <person name="Brightwell G."/>
            <person name="Broda D."/>
            <person name="Omar R.F."/>
            <person name="Bergeron M.G."/>
        </authorList>
    </citation>
    <scope>NUCLEOTIDE SEQUENCE [LARGE SCALE GENOMIC DNA]</scope>
    <source>
        <strain evidence="2 3">CCRI-22766</strain>
    </source>
</reference>
<dbReference type="Pfam" id="PF02661">
    <property type="entry name" value="Fic"/>
    <property type="match status" value="1"/>
</dbReference>
<accession>A0A371IPY6</accession>